<dbReference type="Pfam" id="PF13761">
    <property type="entry name" value="DUF4166"/>
    <property type="match status" value="1"/>
</dbReference>
<dbReference type="KEGG" id="xba:C7S18_05185"/>
<evidence type="ECO:0000313" key="3">
    <source>
        <dbReference type="Proteomes" id="UP000241074"/>
    </source>
</evidence>
<gene>
    <name evidence="2" type="ORF">C7S18_05185</name>
</gene>
<evidence type="ECO:0000313" key="2">
    <source>
        <dbReference type="EMBL" id="AVP96632.1"/>
    </source>
</evidence>
<feature type="domain" description="DUF4166" evidence="1">
    <location>
        <begin position="9"/>
        <end position="182"/>
    </location>
</feature>
<dbReference type="AlphaFoldDB" id="A0A2P1PP68"/>
<dbReference type="OrthoDB" id="6023731at2"/>
<reference evidence="2 3" key="2">
    <citation type="submission" date="2018-03" db="EMBL/GenBank/DDBJ databases">
        <authorList>
            <person name="Keele B.F."/>
        </authorList>
    </citation>
    <scope>NUCLEOTIDE SEQUENCE [LARGE SCALE GENOMIC DNA]</scope>
    <source>
        <strain evidence="2 3">D13</strain>
    </source>
</reference>
<dbReference type="RefSeq" id="WP_106890560.1">
    <property type="nucleotide sequence ID" value="NZ_CP027860.1"/>
</dbReference>
<organism evidence="2 3">
    <name type="scientific">Ahniella affigens</name>
    <dbReference type="NCBI Taxonomy" id="2021234"/>
    <lineage>
        <taxon>Bacteria</taxon>
        <taxon>Pseudomonadati</taxon>
        <taxon>Pseudomonadota</taxon>
        <taxon>Gammaproteobacteria</taxon>
        <taxon>Lysobacterales</taxon>
        <taxon>Rhodanobacteraceae</taxon>
        <taxon>Ahniella</taxon>
    </lineage>
</organism>
<keyword evidence="3" id="KW-1185">Reference proteome</keyword>
<reference evidence="2 3" key="1">
    <citation type="submission" date="2018-03" db="EMBL/GenBank/DDBJ databases">
        <title>Ahniella affigens gen. nov., sp. nov., a gammaproteobacterium isolated from sandy soil near a stream.</title>
        <authorList>
            <person name="Ko Y."/>
            <person name="Kim J.-H."/>
        </authorList>
    </citation>
    <scope>NUCLEOTIDE SEQUENCE [LARGE SCALE GENOMIC DNA]</scope>
    <source>
        <strain evidence="2 3">D13</strain>
    </source>
</reference>
<proteinExistence type="predicted"/>
<name>A0A2P1PP68_9GAMM</name>
<accession>A0A2P1PP68</accession>
<dbReference type="EMBL" id="CP027860">
    <property type="protein sequence ID" value="AVP96632.1"/>
    <property type="molecule type" value="Genomic_DNA"/>
</dbReference>
<evidence type="ECO:0000259" key="1">
    <source>
        <dbReference type="Pfam" id="PF13761"/>
    </source>
</evidence>
<protein>
    <recommendedName>
        <fullName evidence="1">DUF4166 domain-containing protein</fullName>
    </recommendedName>
</protein>
<sequence>MGPAFGNMPADIQSRFAHTAREEPLRFVGVMNRIRLRPLGWVLAQLTRVSGLIPTRTGQNVAFEFNVRPLGMSWLKHRCYHFDSGPFDFSSVMTLDADGCFVERFRGGLGMCLKLTAEGQNLVFRDCGYFLHWRGWRLDLPALLHPGRFHLIHENVDARRFNVHLSLRHRWFGTLIEQFGTFHNEPLAGR</sequence>
<dbReference type="Proteomes" id="UP000241074">
    <property type="component" value="Chromosome"/>
</dbReference>
<dbReference type="InterPro" id="IPR025311">
    <property type="entry name" value="DUF4166"/>
</dbReference>